<keyword evidence="7" id="KW-1185">Reference proteome</keyword>
<accession>A0A840IMG8</accession>
<dbReference type="InterPro" id="IPR036388">
    <property type="entry name" value="WH-like_DNA-bd_sf"/>
</dbReference>
<evidence type="ECO:0000259" key="5">
    <source>
        <dbReference type="PROSITE" id="PS50949"/>
    </source>
</evidence>
<dbReference type="InterPro" id="IPR008920">
    <property type="entry name" value="TF_FadR/GntR_C"/>
</dbReference>
<comment type="caution">
    <text evidence="6">The sequence shown here is derived from an EMBL/GenBank/DDBJ whole genome shotgun (WGS) entry which is preliminary data.</text>
</comment>
<organism evidence="6 7">
    <name type="scientific">Conexibacter arvalis</name>
    <dbReference type="NCBI Taxonomy" id="912552"/>
    <lineage>
        <taxon>Bacteria</taxon>
        <taxon>Bacillati</taxon>
        <taxon>Actinomycetota</taxon>
        <taxon>Thermoleophilia</taxon>
        <taxon>Solirubrobacterales</taxon>
        <taxon>Conexibacteraceae</taxon>
        <taxon>Conexibacter</taxon>
    </lineage>
</organism>
<dbReference type="SMART" id="SM00895">
    <property type="entry name" value="FCD"/>
    <property type="match status" value="1"/>
</dbReference>
<dbReference type="SUPFAM" id="SSF48008">
    <property type="entry name" value="GntR ligand-binding domain-like"/>
    <property type="match status" value="1"/>
</dbReference>
<protein>
    <submittedName>
        <fullName evidence="6">DNA-binding GntR family transcriptional regulator</fullName>
    </submittedName>
</protein>
<dbReference type="GO" id="GO:0003700">
    <property type="term" value="F:DNA-binding transcription factor activity"/>
    <property type="evidence" value="ECO:0007669"/>
    <property type="project" value="InterPro"/>
</dbReference>
<gene>
    <name evidence="6" type="ORF">BDZ31_004779</name>
</gene>
<keyword evidence="4" id="KW-0175">Coiled coil</keyword>
<keyword evidence="3" id="KW-0804">Transcription</keyword>
<dbReference type="Proteomes" id="UP000585272">
    <property type="component" value="Unassembled WGS sequence"/>
</dbReference>
<evidence type="ECO:0000313" key="7">
    <source>
        <dbReference type="Proteomes" id="UP000585272"/>
    </source>
</evidence>
<feature type="domain" description="HTH gntR-type" evidence="5">
    <location>
        <begin position="22"/>
        <end position="89"/>
    </location>
</feature>
<dbReference type="CDD" id="cd07377">
    <property type="entry name" value="WHTH_GntR"/>
    <property type="match status" value="1"/>
</dbReference>
<dbReference type="RefSeq" id="WP_183345837.1">
    <property type="nucleotide sequence ID" value="NZ_JACHNU010000011.1"/>
</dbReference>
<dbReference type="SUPFAM" id="SSF46785">
    <property type="entry name" value="Winged helix' DNA-binding domain"/>
    <property type="match status" value="1"/>
</dbReference>
<dbReference type="SMART" id="SM00345">
    <property type="entry name" value="HTH_GNTR"/>
    <property type="match status" value="1"/>
</dbReference>
<dbReference type="Pfam" id="PF00392">
    <property type="entry name" value="GntR"/>
    <property type="match status" value="1"/>
</dbReference>
<name>A0A840IMG8_9ACTN</name>
<proteinExistence type="predicted"/>
<sequence length="239" mass="25678">MARLADLSPPGGETLRIGRVAAPLREQVVDVLREAILDFRLKPGQRLIERELIEQIGVSRTTIREVLRQLAAEGLVTTIPQKGAVVVVPSPEEAAELYDVRLVLEAAAVVRFARNATRAQVRALRSAVEEMERVAAAGEEDVRAVLRANDEFYDVLLRGAGNRTFAALLGGVQARVRVLRASSLSQPGRPAAAAEELRGIVEAIESGDAELAAQRTTEHLELAETEGLRAITAAGRVGA</sequence>
<dbReference type="Gene3D" id="1.10.10.10">
    <property type="entry name" value="Winged helix-like DNA-binding domain superfamily/Winged helix DNA-binding domain"/>
    <property type="match status" value="1"/>
</dbReference>
<dbReference type="PROSITE" id="PS50949">
    <property type="entry name" value="HTH_GNTR"/>
    <property type="match status" value="1"/>
</dbReference>
<dbReference type="Pfam" id="PF07729">
    <property type="entry name" value="FCD"/>
    <property type="match status" value="1"/>
</dbReference>
<dbReference type="PRINTS" id="PR00035">
    <property type="entry name" value="HTHGNTR"/>
</dbReference>
<evidence type="ECO:0000313" key="6">
    <source>
        <dbReference type="EMBL" id="MBB4665158.1"/>
    </source>
</evidence>
<evidence type="ECO:0000256" key="2">
    <source>
        <dbReference type="ARBA" id="ARBA00023125"/>
    </source>
</evidence>
<dbReference type="InterPro" id="IPR036390">
    <property type="entry name" value="WH_DNA-bd_sf"/>
</dbReference>
<dbReference type="InterPro" id="IPR000524">
    <property type="entry name" value="Tscrpt_reg_HTH_GntR"/>
</dbReference>
<keyword evidence="2 6" id="KW-0238">DNA-binding</keyword>
<dbReference type="EMBL" id="JACHNU010000011">
    <property type="protein sequence ID" value="MBB4665158.1"/>
    <property type="molecule type" value="Genomic_DNA"/>
</dbReference>
<dbReference type="PANTHER" id="PTHR43537:SF24">
    <property type="entry name" value="GLUCONATE OPERON TRANSCRIPTIONAL REPRESSOR"/>
    <property type="match status" value="1"/>
</dbReference>
<feature type="coiled-coil region" evidence="4">
    <location>
        <begin position="114"/>
        <end position="141"/>
    </location>
</feature>
<evidence type="ECO:0000256" key="3">
    <source>
        <dbReference type="ARBA" id="ARBA00023163"/>
    </source>
</evidence>
<dbReference type="PANTHER" id="PTHR43537">
    <property type="entry name" value="TRANSCRIPTIONAL REGULATOR, GNTR FAMILY"/>
    <property type="match status" value="1"/>
</dbReference>
<evidence type="ECO:0000256" key="1">
    <source>
        <dbReference type="ARBA" id="ARBA00023015"/>
    </source>
</evidence>
<dbReference type="InterPro" id="IPR011711">
    <property type="entry name" value="GntR_C"/>
</dbReference>
<dbReference type="GO" id="GO:0003677">
    <property type="term" value="F:DNA binding"/>
    <property type="evidence" value="ECO:0007669"/>
    <property type="project" value="UniProtKB-KW"/>
</dbReference>
<keyword evidence="1" id="KW-0805">Transcription regulation</keyword>
<dbReference type="AlphaFoldDB" id="A0A840IMG8"/>
<reference evidence="6 7" key="1">
    <citation type="submission" date="2020-08" db="EMBL/GenBank/DDBJ databases">
        <title>Genomic Encyclopedia of Archaeal and Bacterial Type Strains, Phase II (KMG-II): from individual species to whole genera.</title>
        <authorList>
            <person name="Goeker M."/>
        </authorList>
    </citation>
    <scope>NUCLEOTIDE SEQUENCE [LARGE SCALE GENOMIC DNA]</scope>
    <source>
        <strain evidence="6 7">DSM 23288</strain>
    </source>
</reference>
<evidence type="ECO:0000256" key="4">
    <source>
        <dbReference type="SAM" id="Coils"/>
    </source>
</evidence>
<dbReference type="Gene3D" id="1.20.120.530">
    <property type="entry name" value="GntR ligand-binding domain-like"/>
    <property type="match status" value="1"/>
</dbReference>